<dbReference type="InterPro" id="IPR023534">
    <property type="entry name" value="Rof/RNase_P-like"/>
</dbReference>
<gene>
    <name evidence="4" type="ORF">Nepgr_024867</name>
</gene>
<dbReference type="GO" id="GO:0033204">
    <property type="term" value="F:ribonuclease P RNA binding"/>
    <property type="evidence" value="ECO:0007669"/>
    <property type="project" value="InterPro"/>
</dbReference>
<dbReference type="SUPFAM" id="SSF101744">
    <property type="entry name" value="Rof/RNase P subunit-like"/>
    <property type="match status" value="1"/>
</dbReference>
<proteinExistence type="inferred from homology"/>
<dbReference type="InterPro" id="IPR002730">
    <property type="entry name" value="Rpp29/RNP1"/>
</dbReference>
<evidence type="ECO:0000313" key="4">
    <source>
        <dbReference type="EMBL" id="GMH23024.1"/>
    </source>
</evidence>
<comment type="similarity">
    <text evidence="2">Belongs to the eukaryotic/archaeal RNase P protein component 1 family.</text>
</comment>
<dbReference type="InterPro" id="IPR036980">
    <property type="entry name" value="RNase_P/MRP_Rpp29_sf"/>
</dbReference>
<evidence type="ECO:0000256" key="1">
    <source>
        <dbReference type="ARBA" id="ARBA00004123"/>
    </source>
</evidence>
<comment type="caution">
    <text evidence="4">The sequence shown here is derived from an EMBL/GenBank/DDBJ whole genome shotgun (WGS) entry which is preliminary data.</text>
</comment>
<dbReference type="GO" id="GO:0001682">
    <property type="term" value="P:tRNA 5'-leader removal"/>
    <property type="evidence" value="ECO:0007669"/>
    <property type="project" value="InterPro"/>
</dbReference>
<comment type="subcellular location">
    <subcellularLocation>
        <location evidence="1">Nucleus</location>
    </subcellularLocation>
</comment>
<protein>
    <submittedName>
        <fullName evidence="4">Uncharacterized protein</fullName>
    </submittedName>
</protein>
<dbReference type="Proteomes" id="UP001279734">
    <property type="component" value="Unassembled WGS sequence"/>
</dbReference>
<reference evidence="4" key="1">
    <citation type="submission" date="2023-05" db="EMBL/GenBank/DDBJ databases">
        <title>Nepenthes gracilis genome sequencing.</title>
        <authorList>
            <person name="Fukushima K."/>
        </authorList>
    </citation>
    <scope>NUCLEOTIDE SEQUENCE</scope>
    <source>
        <strain evidence="4">SING2019-196</strain>
    </source>
</reference>
<dbReference type="Pfam" id="PF01868">
    <property type="entry name" value="RNase_P-MRP_p29"/>
    <property type="match status" value="1"/>
</dbReference>
<dbReference type="AlphaFoldDB" id="A0AAD3Y0G4"/>
<dbReference type="Gene3D" id="2.30.30.210">
    <property type="entry name" value="Ribonuclease P/MRP, subunit p29"/>
    <property type="match status" value="1"/>
</dbReference>
<feature type="region of interest" description="Disordered" evidence="3">
    <location>
        <begin position="10"/>
        <end position="37"/>
    </location>
</feature>
<dbReference type="PANTHER" id="PTHR13348:SF0">
    <property type="entry name" value="RIBONUCLEASE P PROTEIN SUBUNIT P29"/>
    <property type="match status" value="1"/>
</dbReference>
<keyword evidence="5" id="KW-1185">Reference proteome</keyword>
<dbReference type="GO" id="GO:0000172">
    <property type="term" value="C:ribonuclease MRP complex"/>
    <property type="evidence" value="ECO:0007669"/>
    <property type="project" value="InterPro"/>
</dbReference>
<sequence length="287" mass="32217">MEALERRFAVARAEAQQQVRNKRRFHEDDELIKNTNPYPVSSAEAAIGASATPLSGASSKKDSEADGPTYMQICHPVNEKLTASVSISSQGKSIVGNILHELLKSGDSALKYIHGSKRLKIDNWILLDNFVKEHGSSASRLRALQSHSKRSNRHMSMKQLKKCQAFEVPKEYWNFDGFLPMHQLWNSYVTQLLRNTGRNQNAQCLLGADLHGAILRVVECKVDILVGVMGIMIRETAKTFRIITQDNKFKVVPKKEHDFGRIIDKRFGTCASEVQLSFGAEDEFGQS</sequence>
<dbReference type="GO" id="GO:0005634">
    <property type="term" value="C:nucleus"/>
    <property type="evidence" value="ECO:0007669"/>
    <property type="project" value="UniProtKB-SubCell"/>
</dbReference>
<dbReference type="GO" id="GO:0030677">
    <property type="term" value="C:ribonuclease P complex"/>
    <property type="evidence" value="ECO:0007669"/>
    <property type="project" value="InterPro"/>
</dbReference>
<dbReference type="SMART" id="SM00538">
    <property type="entry name" value="POP4"/>
    <property type="match status" value="1"/>
</dbReference>
<evidence type="ECO:0000256" key="3">
    <source>
        <dbReference type="SAM" id="MobiDB-lite"/>
    </source>
</evidence>
<dbReference type="InterPro" id="IPR016848">
    <property type="entry name" value="RNase_P/MRP_Rpp29-subunit"/>
</dbReference>
<evidence type="ECO:0000313" key="5">
    <source>
        <dbReference type="Proteomes" id="UP001279734"/>
    </source>
</evidence>
<organism evidence="4 5">
    <name type="scientific">Nepenthes gracilis</name>
    <name type="common">Slender pitcher plant</name>
    <dbReference type="NCBI Taxonomy" id="150966"/>
    <lineage>
        <taxon>Eukaryota</taxon>
        <taxon>Viridiplantae</taxon>
        <taxon>Streptophyta</taxon>
        <taxon>Embryophyta</taxon>
        <taxon>Tracheophyta</taxon>
        <taxon>Spermatophyta</taxon>
        <taxon>Magnoliopsida</taxon>
        <taxon>eudicotyledons</taxon>
        <taxon>Gunneridae</taxon>
        <taxon>Pentapetalae</taxon>
        <taxon>Caryophyllales</taxon>
        <taxon>Nepenthaceae</taxon>
        <taxon>Nepenthes</taxon>
    </lineage>
</organism>
<feature type="compositionally biased region" description="Low complexity" evidence="3">
    <location>
        <begin position="10"/>
        <end position="19"/>
    </location>
</feature>
<dbReference type="PANTHER" id="PTHR13348">
    <property type="entry name" value="RIBONUCLEASE P SUBUNIT P29"/>
    <property type="match status" value="1"/>
</dbReference>
<accession>A0AAD3Y0G4</accession>
<name>A0AAD3Y0G4_NEPGR</name>
<dbReference type="EMBL" id="BSYO01000025">
    <property type="protein sequence ID" value="GMH23024.1"/>
    <property type="molecule type" value="Genomic_DNA"/>
</dbReference>
<dbReference type="GO" id="GO:0006364">
    <property type="term" value="P:rRNA processing"/>
    <property type="evidence" value="ECO:0007669"/>
    <property type="project" value="TreeGrafter"/>
</dbReference>
<evidence type="ECO:0000256" key="2">
    <source>
        <dbReference type="ARBA" id="ARBA00006181"/>
    </source>
</evidence>